<dbReference type="PANTHER" id="PTHR45792">
    <property type="entry name" value="DIACYLGLYCEROL LIPASE HOMOLOG-RELATED"/>
    <property type="match status" value="1"/>
</dbReference>
<feature type="compositionally biased region" description="Polar residues" evidence="15">
    <location>
        <begin position="544"/>
        <end position="560"/>
    </location>
</feature>
<dbReference type="GO" id="GO:0004465">
    <property type="term" value="F:lipoprotein lipase activity"/>
    <property type="evidence" value="ECO:0007669"/>
    <property type="project" value="TreeGrafter"/>
</dbReference>
<reference evidence="17" key="1">
    <citation type="submission" date="2021-04" db="EMBL/GenBank/DDBJ databases">
        <authorList>
            <consortium name="Molecular Ecology Group"/>
        </authorList>
    </citation>
    <scope>NUCLEOTIDE SEQUENCE</scope>
</reference>
<evidence type="ECO:0000256" key="5">
    <source>
        <dbReference type="ARBA" id="ARBA00022692"/>
    </source>
</evidence>
<dbReference type="InterPro" id="IPR002921">
    <property type="entry name" value="Fungal_lipase-type"/>
</dbReference>
<protein>
    <recommendedName>
        <fullName evidence="14">sn-1-specific diacylglycerol lipase</fullName>
        <ecNumber evidence="14">3.1.1.116</ecNumber>
    </recommendedName>
</protein>
<evidence type="ECO:0000256" key="10">
    <source>
        <dbReference type="ARBA" id="ARBA00022989"/>
    </source>
</evidence>
<comment type="subcellular location">
    <subcellularLocation>
        <location evidence="2">Cell membrane</location>
        <topology evidence="2">Multi-pass membrane protein</topology>
    </subcellularLocation>
</comment>
<evidence type="ECO:0000256" key="2">
    <source>
        <dbReference type="ARBA" id="ARBA00004651"/>
    </source>
</evidence>
<comment type="cofactor">
    <cofactor evidence="1">
        <name>Ca(2+)</name>
        <dbReference type="ChEBI" id="CHEBI:29108"/>
    </cofactor>
</comment>
<dbReference type="InterPro" id="IPR052214">
    <property type="entry name" value="DAG_Lipase-Related"/>
</dbReference>
<sequence>GSNDVYQFLSGVPITPQTRFLQLSQPDVLEDFQKVIHYMRFALAVYGWPVYVMVHPGTWCCRLLPLLRCCCCKKPQNVEVVDDNCCLCNFSTAKQTSGLQNLDLVYCTYHVDIGETPFFVALDHVYKKVVVAVRGTLSLQDVLTDLKAEPENLPINPPRDDWQGHKGMIQAAVYIKKKLINDGILQMAWDRDEAYTNSTDWLRSARETAKYDLVLVGHSLGAGTAAILAILLKADYPNLHCYSYSPPGGLLTLPCVEATKSFITSVVVGKDCVPRIGLPQLEMLRADILNHIKNTNEAKWKIIFRGLMCCGRYSDTNPADELLERDVTAHPSNSAIGLSAHMPLYPPGQMIHVVRSHIKDKRTKGFCSSSKPIYQAVWASNGDFDEVLVSPTMVNDHMPDNVLEALEKVVMKVAPEKPVHTLTEDQRREMLSHPSVSSLATPTASEVNNSSERTQNAHGSEDSTSHNNENNFNGNGEALIEEDETSALFGMHRSEIEDLVRAPLASPETLSLASGVTVFSPSSSILGRESLKQSLPRCVEKQMDSSSETPDSSGINSNKNHSYKESRSVSQASRSSSSKGNSVSSALEDAEATKQSESDDYKGKLKTGNTISVTAEVVNEMMKQNVKASPLAFENEETMSGGSEFGDSLGQRQEIPDFSTAVLEPSSHTHVISASCQNPGNPAHILQNFTENINNGPPCDLALNIELESDLARKESEDGTGVRDSYTRHSPLESNQHEYAHPNIYYSQAGIGYPHNAFHPPMRFYSFPDEQPTENFGNNDTDELEDDGNQPLINTDSYRIAVVNESDSRVRKVGPRRPFTHAESESNLLSHKRLLPKMKRSAEQDDIVHLCDALEVFENEEDKVRLCQSSEKLNEEELNDPPSLDEDSESFSMSLSPFNMSSKKTSLSFDESIGIHPSQVIGSFYGTETVQAGHSQDSFDPHEQQLSCAEFEDMNCTTVFKVSQKEQQAMNQDENTPLLINKTSQETVKEKQPLDSVANVVIGQGNYNSMQETHL</sequence>
<organism evidence="17 18">
    <name type="scientific">Candidula unifasciata</name>
    <dbReference type="NCBI Taxonomy" id="100452"/>
    <lineage>
        <taxon>Eukaryota</taxon>
        <taxon>Metazoa</taxon>
        <taxon>Spiralia</taxon>
        <taxon>Lophotrochozoa</taxon>
        <taxon>Mollusca</taxon>
        <taxon>Gastropoda</taxon>
        <taxon>Heterobranchia</taxon>
        <taxon>Euthyneura</taxon>
        <taxon>Panpulmonata</taxon>
        <taxon>Eupulmonata</taxon>
        <taxon>Stylommatophora</taxon>
        <taxon>Helicina</taxon>
        <taxon>Helicoidea</taxon>
        <taxon>Geomitridae</taxon>
        <taxon>Candidula</taxon>
    </lineage>
</organism>
<feature type="compositionally biased region" description="Basic and acidic residues" evidence="15">
    <location>
        <begin position="591"/>
        <end position="603"/>
    </location>
</feature>
<evidence type="ECO:0000256" key="11">
    <source>
        <dbReference type="ARBA" id="ARBA00023098"/>
    </source>
</evidence>
<feature type="region of interest" description="Disordered" evidence="15">
    <location>
        <begin position="870"/>
        <end position="891"/>
    </location>
</feature>
<evidence type="ECO:0000256" key="9">
    <source>
        <dbReference type="ARBA" id="ARBA00022963"/>
    </source>
</evidence>
<feature type="compositionally biased region" description="Acidic residues" evidence="15">
    <location>
        <begin position="874"/>
        <end position="889"/>
    </location>
</feature>
<evidence type="ECO:0000256" key="4">
    <source>
        <dbReference type="ARBA" id="ARBA00022553"/>
    </source>
</evidence>
<feature type="non-terminal residue" evidence="17">
    <location>
        <position position="1015"/>
    </location>
</feature>
<keyword evidence="7" id="KW-0378">Hydrolase</keyword>
<comment type="catalytic activity">
    <reaction evidence="13">
        <text>a 1,2-diacyl-sn-glycerol + H2O = a 2-acylglycerol + a fatty acid + H(+)</text>
        <dbReference type="Rhea" id="RHEA:33275"/>
        <dbReference type="ChEBI" id="CHEBI:15377"/>
        <dbReference type="ChEBI" id="CHEBI:15378"/>
        <dbReference type="ChEBI" id="CHEBI:17389"/>
        <dbReference type="ChEBI" id="CHEBI:17815"/>
        <dbReference type="ChEBI" id="CHEBI:28868"/>
        <dbReference type="EC" id="3.1.1.116"/>
    </reaction>
    <physiologicalReaction direction="left-to-right" evidence="13">
        <dbReference type="Rhea" id="RHEA:33276"/>
    </physiologicalReaction>
</comment>
<keyword evidence="9" id="KW-0442">Lipid degradation</keyword>
<evidence type="ECO:0000256" key="15">
    <source>
        <dbReference type="SAM" id="MobiDB-lite"/>
    </source>
</evidence>
<keyword evidence="10" id="KW-1133">Transmembrane helix</keyword>
<keyword evidence="3" id="KW-1003">Cell membrane</keyword>
<feature type="compositionally biased region" description="Low complexity" evidence="15">
    <location>
        <begin position="467"/>
        <end position="476"/>
    </location>
</feature>
<feature type="region of interest" description="Disordered" evidence="15">
    <location>
        <begin position="417"/>
        <end position="476"/>
    </location>
</feature>
<feature type="region of interest" description="Disordered" evidence="15">
    <location>
        <begin position="762"/>
        <end position="793"/>
    </location>
</feature>
<proteinExistence type="predicted"/>
<evidence type="ECO:0000256" key="14">
    <source>
        <dbReference type="ARBA" id="ARBA00026104"/>
    </source>
</evidence>
<evidence type="ECO:0000259" key="16">
    <source>
        <dbReference type="Pfam" id="PF01764"/>
    </source>
</evidence>
<feature type="compositionally biased region" description="Low complexity" evidence="15">
    <location>
        <begin position="568"/>
        <end position="586"/>
    </location>
</feature>
<keyword evidence="18" id="KW-1185">Reference proteome</keyword>
<evidence type="ECO:0000256" key="3">
    <source>
        <dbReference type="ARBA" id="ARBA00022475"/>
    </source>
</evidence>
<evidence type="ECO:0000313" key="18">
    <source>
        <dbReference type="Proteomes" id="UP000678393"/>
    </source>
</evidence>
<keyword evidence="5" id="KW-0812">Transmembrane</keyword>
<feature type="region of interest" description="Disordered" evidence="15">
    <location>
        <begin position="531"/>
        <end position="605"/>
    </location>
</feature>
<dbReference type="GO" id="GO:0005737">
    <property type="term" value="C:cytoplasm"/>
    <property type="evidence" value="ECO:0007669"/>
    <property type="project" value="TreeGrafter"/>
</dbReference>
<accession>A0A8S3Z1P0</accession>
<evidence type="ECO:0000256" key="8">
    <source>
        <dbReference type="ARBA" id="ARBA00022837"/>
    </source>
</evidence>
<dbReference type="Proteomes" id="UP000678393">
    <property type="component" value="Unassembled WGS sequence"/>
</dbReference>
<dbReference type="CDD" id="cd00519">
    <property type="entry name" value="Lipase_3"/>
    <property type="match status" value="1"/>
</dbReference>
<keyword evidence="6" id="KW-0479">Metal-binding</keyword>
<evidence type="ECO:0000256" key="7">
    <source>
        <dbReference type="ARBA" id="ARBA00022801"/>
    </source>
</evidence>
<name>A0A8S3Z1P0_9EUPU</name>
<dbReference type="Pfam" id="PF01764">
    <property type="entry name" value="Lipase_3"/>
    <property type="match status" value="1"/>
</dbReference>
<dbReference type="GO" id="GO:0045211">
    <property type="term" value="C:postsynaptic membrane"/>
    <property type="evidence" value="ECO:0007669"/>
    <property type="project" value="TreeGrafter"/>
</dbReference>
<feature type="compositionally biased region" description="Basic and acidic residues" evidence="15">
    <location>
        <begin position="417"/>
        <end position="431"/>
    </location>
</feature>
<dbReference type="OrthoDB" id="438440at2759"/>
<feature type="compositionally biased region" description="Polar residues" evidence="15">
    <location>
        <begin position="434"/>
        <end position="458"/>
    </location>
</feature>
<dbReference type="SUPFAM" id="SSF53474">
    <property type="entry name" value="alpha/beta-Hydrolases"/>
    <property type="match status" value="1"/>
</dbReference>
<dbReference type="GO" id="GO:0046872">
    <property type="term" value="F:metal ion binding"/>
    <property type="evidence" value="ECO:0007669"/>
    <property type="project" value="UniProtKB-KW"/>
</dbReference>
<dbReference type="InterPro" id="IPR029058">
    <property type="entry name" value="AB_hydrolase_fold"/>
</dbReference>
<dbReference type="Gene3D" id="3.40.50.1820">
    <property type="entry name" value="alpha/beta hydrolase"/>
    <property type="match status" value="1"/>
</dbReference>
<evidence type="ECO:0000256" key="6">
    <source>
        <dbReference type="ARBA" id="ARBA00022723"/>
    </source>
</evidence>
<dbReference type="GO" id="GO:0046340">
    <property type="term" value="P:diacylglycerol catabolic process"/>
    <property type="evidence" value="ECO:0007669"/>
    <property type="project" value="TreeGrafter"/>
</dbReference>
<keyword evidence="4" id="KW-0597">Phosphoprotein</keyword>
<evidence type="ECO:0000256" key="13">
    <source>
        <dbReference type="ARBA" id="ARBA00024531"/>
    </source>
</evidence>
<dbReference type="PANTHER" id="PTHR45792:SF8">
    <property type="entry name" value="DIACYLGLYCEROL LIPASE-ALPHA"/>
    <property type="match status" value="1"/>
</dbReference>
<keyword evidence="8" id="KW-0106">Calcium</keyword>
<feature type="domain" description="Fungal lipase-type" evidence="16">
    <location>
        <begin position="130"/>
        <end position="276"/>
    </location>
</feature>
<feature type="region of interest" description="Disordered" evidence="15">
    <location>
        <begin position="712"/>
        <end position="736"/>
    </location>
</feature>
<dbReference type="EMBL" id="CAJHNH020001112">
    <property type="protein sequence ID" value="CAG5121550.1"/>
    <property type="molecule type" value="Genomic_DNA"/>
</dbReference>
<dbReference type="GO" id="GO:0019369">
    <property type="term" value="P:arachidonate metabolic process"/>
    <property type="evidence" value="ECO:0007669"/>
    <property type="project" value="TreeGrafter"/>
</dbReference>
<gene>
    <name evidence="17" type="ORF">CUNI_LOCUS7108</name>
</gene>
<evidence type="ECO:0000256" key="12">
    <source>
        <dbReference type="ARBA" id="ARBA00023136"/>
    </source>
</evidence>
<evidence type="ECO:0000256" key="1">
    <source>
        <dbReference type="ARBA" id="ARBA00001913"/>
    </source>
</evidence>
<dbReference type="EC" id="3.1.1.116" evidence="14"/>
<dbReference type="AlphaFoldDB" id="A0A8S3Z1P0"/>
<keyword evidence="11" id="KW-0443">Lipid metabolism</keyword>
<dbReference type="GO" id="GO:0032590">
    <property type="term" value="C:dendrite membrane"/>
    <property type="evidence" value="ECO:0007669"/>
    <property type="project" value="TreeGrafter"/>
</dbReference>
<comment type="caution">
    <text evidence="17">The sequence shown here is derived from an EMBL/GenBank/DDBJ whole genome shotgun (WGS) entry which is preliminary data.</text>
</comment>
<evidence type="ECO:0000313" key="17">
    <source>
        <dbReference type="EMBL" id="CAG5121550.1"/>
    </source>
</evidence>
<keyword evidence="12" id="KW-0472">Membrane</keyword>